<dbReference type="EMBL" id="PP854833">
    <property type="protein sequence ID" value="XCG99217.1"/>
    <property type="molecule type" value="Genomic_DNA"/>
</dbReference>
<name>A0AAU8EH67_9CAUD</name>
<organism evidence="2">
    <name type="scientific">Erwinia phage Harbringer</name>
    <dbReference type="NCBI Taxonomy" id="3158978"/>
    <lineage>
        <taxon>Viruses</taxon>
        <taxon>Duplodnaviria</taxon>
        <taxon>Heunggongvirae</taxon>
        <taxon>Uroviricota</taxon>
        <taxon>Caudoviricetes</taxon>
        <taxon>Andersonviridae</taxon>
        <taxon>Ounavirinae</taxon>
        <taxon>Kolesnikvirus</taxon>
    </lineage>
</organism>
<protein>
    <submittedName>
        <fullName evidence="2">Uncharacterized protein</fullName>
    </submittedName>
</protein>
<proteinExistence type="predicted"/>
<evidence type="ECO:0000256" key="1">
    <source>
        <dbReference type="SAM" id="MobiDB-lite"/>
    </source>
</evidence>
<accession>A0AAU8EH67</accession>
<feature type="compositionally biased region" description="Acidic residues" evidence="1">
    <location>
        <begin position="256"/>
        <end position="283"/>
    </location>
</feature>
<feature type="region of interest" description="Disordered" evidence="1">
    <location>
        <begin position="223"/>
        <end position="289"/>
    </location>
</feature>
<sequence>MSKAESQLVVLKPLSVKGKEVPRYALKDVWFYFLNTMPQLNKGKREDASFPMKNRTFSVSVLADRKTAVAFKKKFTDCKIETVDAEEFEEKFKCEPPFEAETYSIIKLARHASYPDGSFFLGAHGLDVFVLEGRKPVGVAMKKIKAKPHADHEERKDYDGIVPNLAIGNGSFGTIICEEYTYTFEGAQKTKPIHQQVYISDLVAYEGGSSVDRGLEADELSELGFDEPVQSGEIIEEEAKGASTDKSSNKSANDAGNDDDGDDDNDIPQYGDDDDGDDDDDDDVPFKTE</sequence>
<gene>
    <name evidence="2" type="ORF">Harbringer_001</name>
</gene>
<evidence type="ECO:0000313" key="2">
    <source>
        <dbReference type="EMBL" id="XCG99217.1"/>
    </source>
</evidence>
<reference evidence="2" key="1">
    <citation type="submission" date="2024-05" db="EMBL/GenBank/DDBJ databases">
        <authorList>
            <person name="Abreu G."/>
            <person name="Garcia E."/>
            <person name="Oliveira H."/>
        </authorList>
    </citation>
    <scope>NUCLEOTIDE SEQUENCE</scope>
</reference>